<feature type="compositionally biased region" description="Low complexity" evidence="1">
    <location>
        <begin position="767"/>
        <end position="787"/>
    </location>
</feature>
<evidence type="ECO:0000313" key="2">
    <source>
        <dbReference type="EMBL" id="KAJ7348167.1"/>
    </source>
</evidence>
<feature type="compositionally biased region" description="Low complexity" evidence="1">
    <location>
        <begin position="1032"/>
        <end position="1055"/>
    </location>
</feature>
<feature type="compositionally biased region" description="Low complexity" evidence="1">
    <location>
        <begin position="960"/>
        <end position="969"/>
    </location>
</feature>
<feature type="compositionally biased region" description="Pro residues" evidence="1">
    <location>
        <begin position="898"/>
        <end position="908"/>
    </location>
</feature>
<dbReference type="PANTHER" id="PTHR24216">
    <property type="entry name" value="PAXILLIN-RELATED"/>
    <property type="match status" value="1"/>
</dbReference>
<protein>
    <submittedName>
        <fullName evidence="2">Uncharacterized protein</fullName>
    </submittedName>
</protein>
<proteinExistence type="predicted"/>
<feature type="compositionally biased region" description="Pro residues" evidence="1">
    <location>
        <begin position="972"/>
        <end position="994"/>
    </location>
</feature>
<dbReference type="Proteomes" id="UP001218218">
    <property type="component" value="Unassembled WGS sequence"/>
</dbReference>
<feature type="region of interest" description="Disordered" evidence="1">
    <location>
        <begin position="874"/>
        <end position="1059"/>
    </location>
</feature>
<dbReference type="AlphaFoldDB" id="A0AAD7ERM6"/>
<keyword evidence="3" id="KW-1185">Reference proteome</keyword>
<feature type="compositionally biased region" description="Low complexity" evidence="1">
    <location>
        <begin position="915"/>
        <end position="934"/>
    </location>
</feature>
<organism evidence="2 3">
    <name type="scientific">Mycena albidolilacea</name>
    <dbReference type="NCBI Taxonomy" id="1033008"/>
    <lineage>
        <taxon>Eukaryota</taxon>
        <taxon>Fungi</taxon>
        <taxon>Dikarya</taxon>
        <taxon>Basidiomycota</taxon>
        <taxon>Agaricomycotina</taxon>
        <taxon>Agaricomycetes</taxon>
        <taxon>Agaricomycetidae</taxon>
        <taxon>Agaricales</taxon>
        <taxon>Marasmiineae</taxon>
        <taxon>Mycenaceae</taxon>
        <taxon>Mycena</taxon>
    </lineage>
</organism>
<evidence type="ECO:0000313" key="3">
    <source>
        <dbReference type="Proteomes" id="UP001218218"/>
    </source>
</evidence>
<feature type="compositionally biased region" description="Pro residues" evidence="1">
    <location>
        <begin position="950"/>
        <end position="959"/>
    </location>
</feature>
<reference evidence="2" key="1">
    <citation type="submission" date="2023-03" db="EMBL/GenBank/DDBJ databases">
        <title>Massive genome expansion in bonnet fungi (Mycena s.s.) driven by repeated elements and novel gene families across ecological guilds.</title>
        <authorList>
            <consortium name="Lawrence Berkeley National Laboratory"/>
            <person name="Harder C.B."/>
            <person name="Miyauchi S."/>
            <person name="Viragh M."/>
            <person name="Kuo A."/>
            <person name="Thoen E."/>
            <person name="Andreopoulos B."/>
            <person name="Lu D."/>
            <person name="Skrede I."/>
            <person name="Drula E."/>
            <person name="Henrissat B."/>
            <person name="Morin E."/>
            <person name="Kohler A."/>
            <person name="Barry K."/>
            <person name="LaButti K."/>
            <person name="Morin E."/>
            <person name="Salamov A."/>
            <person name="Lipzen A."/>
            <person name="Mereny Z."/>
            <person name="Hegedus B."/>
            <person name="Baldrian P."/>
            <person name="Stursova M."/>
            <person name="Weitz H."/>
            <person name="Taylor A."/>
            <person name="Grigoriev I.V."/>
            <person name="Nagy L.G."/>
            <person name="Martin F."/>
            <person name="Kauserud H."/>
        </authorList>
    </citation>
    <scope>NUCLEOTIDE SEQUENCE</scope>
    <source>
        <strain evidence="2">CBHHK002</strain>
    </source>
</reference>
<evidence type="ECO:0000256" key="1">
    <source>
        <dbReference type="SAM" id="MobiDB-lite"/>
    </source>
</evidence>
<name>A0AAD7ERM6_9AGAR</name>
<feature type="region of interest" description="Disordered" evidence="1">
    <location>
        <begin position="675"/>
        <end position="802"/>
    </location>
</feature>
<dbReference type="EMBL" id="JARIHO010000018">
    <property type="protein sequence ID" value="KAJ7348167.1"/>
    <property type="molecule type" value="Genomic_DNA"/>
</dbReference>
<feature type="compositionally biased region" description="Polar residues" evidence="1">
    <location>
        <begin position="1008"/>
        <end position="1018"/>
    </location>
</feature>
<gene>
    <name evidence="2" type="ORF">DFH08DRAFT_960506</name>
</gene>
<feature type="compositionally biased region" description="Basic residues" evidence="1">
    <location>
        <begin position="694"/>
        <end position="710"/>
    </location>
</feature>
<feature type="region of interest" description="Disordered" evidence="1">
    <location>
        <begin position="104"/>
        <end position="152"/>
    </location>
</feature>
<feature type="region of interest" description="Disordered" evidence="1">
    <location>
        <begin position="172"/>
        <end position="223"/>
    </location>
</feature>
<feature type="compositionally biased region" description="Basic and acidic residues" evidence="1">
    <location>
        <begin position="507"/>
        <end position="521"/>
    </location>
</feature>
<feature type="compositionally biased region" description="Basic and acidic residues" evidence="1">
    <location>
        <begin position="183"/>
        <end position="223"/>
    </location>
</feature>
<accession>A0AAD7ERM6</accession>
<dbReference type="PANTHER" id="PTHR24216:SF65">
    <property type="entry name" value="PAXILLIN-LIKE PROTEIN 1"/>
    <property type="match status" value="1"/>
</dbReference>
<feature type="region of interest" description="Disordered" evidence="1">
    <location>
        <begin position="479"/>
        <end position="521"/>
    </location>
</feature>
<sequence>MAAATHLWSREMVLATTLTQRLTRSRRRLVAAGAGTILRRRRLISPLPGYAANHRPSVKAKASASPPRNMITIPAPAARRAPTQGLTTKKRTAAPALQDATVATAAPQHAVPPPACSWSAQGSTLQKRPAPAAPSDDPAPKRVAFAAPPADPMDPRLSVFYKSYGFEAQCLPPPPHGVLRDGASGDHEVPNDGDHSVPNDGDHDVSSNHSDDNGDHAQHDGPDFQAHDRVKVVLPQRGRFSSFQQEAFQRCFAELDESIAACAVATNLPQNHVLNAYVRQTEGLKARGENLWNLYQPFANSTPALRLAERRRVDPHYTPPFGEDTPALDTMLLAQAFTAFKQKYTQEQAEDILTTSAELVKNESEVDQNLRQRQIKFQGWKGKFTGTLNKMSTQDNFEAFMVLNGVWLNEDTELGAVITTPGMKTFLEDIHSCESDIIAAAKLTAYMNSMKNVQIANVPAANISAAATSAAVTTATSDAEDASTADFAPDTSVPARAKPKAKPSSVKNEKQKATNNKHQNDIKASRLRLATACINDTGVDIFMKDNSNFTCATVANLLATAELACTGWPADVRLFSWYPGGKGTSAWRDPEMVLLNAALDARKGGPEQGLRFERRKHLSGSYVIFSHDYCVSPLAGPATAIKQHWRTSGGELLPCLRDDNASREVDYDLRHTNPVISIGSPLTANTSKGYAVRSKAKHKPAKHTKGKRKAKQDSDSGSSDFEPEEEEPASPPLKRQWGDSTRPSDAPSAEAPGATMPEQEGGRCLAPRRTTQCTAAPAAPATAAPAPLFMSDDEKSDDVPIRRTARRRVITVRSESESESAAEAPIVPQVALSPQQQVMDYVEIPVSPVHKSKRDGRETRNVFDGAGRLLGKVAQHGASTAYQWDVPPPRTPPHEWDPPLPTSAPPPLRSRRLNAARQQMGVLPLLPPASSSLQRPPPPPAAPSSASLQRPPPLPPVAPLLPAASSSALRQKPPPPPPASLGPPPQSMAPPSVPPSRSGFGTGRERPQYSTPPITTLSEAEVPRRTHAPLCAPKAPDAHAAPASSSMMPSSSSSAVRVTTAPDALAGPVSLSIAPMAGPMDLQLLQLLGLLKPEQISAMIPGFMQGGAPP</sequence>
<comment type="caution">
    <text evidence="2">The sequence shown here is derived from an EMBL/GenBank/DDBJ whole genome shotgun (WGS) entry which is preliminary data.</text>
</comment>